<evidence type="ECO:0000256" key="1">
    <source>
        <dbReference type="SAM" id="MobiDB-lite"/>
    </source>
</evidence>
<feature type="compositionally biased region" description="Basic and acidic residues" evidence="1">
    <location>
        <begin position="1"/>
        <end position="12"/>
    </location>
</feature>
<protein>
    <submittedName>
        <fullName evidence="2">Uncharacterized protein</fullName>
    </submittedName>
</protein>
<feature type="compositionally biased region" description="Polar residues" evidence="1">
    <location>
        <begin position="13"/>
        <end position="27"/>
    </location>
</feature>
<evidence type="ECO:0000313" key="3">
    <source>
        <dbReference type="Proteomes" id="UP001604336"/>
    </source>
</evidence>
<organism evidence="2 3">
    <name type="scientific">Abeliophyllum distichum</name>
    <dbReference type="NCBI Taxonomy" id="126358"/>
    <lineage>
        <taxon>Eukaryota</taxon>
        <taxon>Viridiplantae</taxon>
        <taxon>Streptophyta</taxon>
        <taxon>Embryophyta</taxon>
        <taxon>Tracheophyta</taxon>
        <taxon>Spermatophyta</taxon>
        <taxon>Magnoliopsida</taxon>
        <taxon>eudicotyledons</taxon>
        <taxon>Gunneridae</taxon>
        <taxon>Pentapetalae</taxon>
        <taxon>asterids</taxon>
        <taxon>lamiids</taxon>
        <taxon>Lamiales</taxon>
        <taxon>Oleaceae</taxon>
        <taxon>Forsythieae</taxon>
        <taxon>Abeliophyllum</taxon>
    </lineage>
</organism>
<comment type="caution">
    <text evidence="2">The sequence shown here is derived from an EMBL/GenBank/DDBJ whole genome shotgun (WGS) entry which is preliminary data.</text>
</comment>
<keyword evidence="3" id="KW-1185">Reference proteome</keyword>
<sequence>METRQSTERGHDTISQTPDCDGTNSLRNLPMKATSYCDNGRSNVSSGAQPPTVLPQLHNQSIHYPMFQAPTMPYCHRTPVSWPAALQHLAPPLLNSAQLPFFQPAAHVNGNGTENAKFPNLGVLKEAERGSNVQKVAPSNKQCPMEVPGVVEAGQNGKSETSEMGNTSFSLFHFGGPVALSAGSKLDGESLKEGIAVDISPNLSASQPDGHDACNKKDSIEEYNLFAATNGIKFSFF</sequence>
<reference evidence="3" key="1">
    <citation type="submission" date="2024-07" db="EMBL/GenBank/DDBJ databases">
        <title>Two chromosome-level genome assemblies of Korean endemic species Abeliophyllum distichum and Forsythia ovata (Oleaceae).</title>
        <authorList>
            <person name="Jang H."/>
        </authorList>
    </citation>
    <scope>NUCLEOTIDE SEQUENCE [LARGE SCALE GENOMIC DNA]</scope>
</reference>
<gene>
    <name evidence="2" type="ORF">Adt_33397</name>
</gene>
<proteinExistence type="predicted"/>
<dbReference type="EMBL" id="JBFOLK010000010">
    <property type="protein sequence ID" value="KAL2480431.1"/>
    <property type="molecule type" value="Genomic_DNA"/>
</dbReference>
<accession>A0ABD1QYR2</accession>
<dbReference type="Proteomes" id="UP001604336">
    <property type="component" value="Unassembled WGS sequence"/>
</dbReference>
<name>A0ABD1QYR2_9LAMI</name>
<evidence type="ECO:0000313" key="2">
    <source>
        <dbReference type="EMBL" id="KAL2480431.1"/>
    </source>
</evidence>
<feature type="region of interest" description="Disordered" evidence="1">
    <location>
        <begin position="1"/>
        <end position="50"/>
    </location>
</feature>
<feature type="compositionally biased region" description="Polar residues" evidence="1">
    <location>
        <begin position="36"/>
        <end position="49"/>
    </location>
</feature>
<dbReference type="AlphaFoldDB" id="A0ABD1QYR2"/>